<comment type="similarity">
    <text evidence="3 11">Belongs to the PrsA family.</text>
</comment>
<evidence type="ECO:0000256" key="11">
    <source>
        <dbReference type="HAMAP-Rule" id="MF_01145"/>
    </source>
</evidence>
<dbReference type="PROSITE" id="PS01096">
    <property type="entry name" value="PPIC_PPIASE_1"/>
    <property type="match status" value="1"/>
</dbReference>
<dbReference type="GO" id="GO:0003755">
    <property type="term" value="F:peptidyl-prolyl cis-trans isomerase activity"/>
    <property type="evidence" value="ECO:0007669"/>
    <property type="project" value="UniProtKB-EC"/>
</dbReference>
<dbReference type="EMBL" id="JAGKSP010000006">
    <property type="protein sequence ID" value="MBP3964529.1"/>
    <property type="molecule type" value="Genomic_DNA"/>
</dbReference>
<organism evidence="15 16">
    <name type="scientific">Paenibacillus lignilyticus</name>
    <dbReference type="NCBI Taxonomy" id="1172615"/>
    <lineage>
        <taxon>Bacteria</taxon>
        <taxon>Bacillati</taxon>
        <taxon>Bacillota</taxon>
        <taxon>Bacilli</taxon>
        <taxon>Bacillales</taxon>
        <taxon>Paenibacillaceae</taxon>
        <taxon>Paenibacillus</taxon>
    </lineage>
</organism>
<sequence>MLKTDCKCRKGVFKLNEKDKEKNLNENELEAVEQETKEVVSSDEAAEIAAVEPVEATDNDKDHDVEELDEDKQQPAAVQPGPEAAAPAAKNNGKAWMYISIGLAVVLLFTIVKMPFGGGSSETVGSVNGVAITKDQLYDEMAKVGGEQTLENMIQDELIKQEADKAGIVVGDAEVEKEIESIKKRFPSEAEFEGALQQAGMTLDDLKKQTPMQLRIRKILEPQAKVTDADVKTYFEQNKAQFDEPEQVKASHILVATKEEADAIEKQLKEGADFAALAKEKSTDPGSKDQGGDLGFFGKGQMDPAFEEAAFKLKKDEISAPIQTQYGFHIIKAIDHKAAKAATLDEKKADIKEQLIAQKVQELSPTWLEDLKTKSQITNTLKDAAADDEAQQPAANNAATNSSTNAK</sequence>
<comment type="caution">
    <text evidence="15">The sequence shown here is derived from an EMBL/GenBank/DDBJ whole genome shotgun (WGS) entry which is preliminary data.</text>
</comment>
<dbReference type="Gene3D" id="1.10.4030.10">
    <property type="entry name" value="Porin chaperone SurA, peptide-binding domain"/>
    <property type="match status" value="1"/>
</dbReference>
<dbReference type="SUPFAM" id="SSF54534">
    <property type="entry name" value="FKBP-like"/>
    <property type="match status" value="1"/>
</dbReference>
<keyword evidence="16" id="KW-1185">Reference proteome</keyword>
<accession>A0ABS5CF92</accession>
<feature type="compositionally biased region" description="Low complexity" evidence="12">
    <location>
        <begin position="47"/>
        <end position="56"/>
    </location>
</feature>
<evidence type="ECO:0000313" key="15">
    <source>
        <dbReference type="EMBL" id="MBP3964529.1"/>
    </source>
</evidence>
<keyword evidence="9 11" id="KW-0413">Isomerase</keyword>
<dbReference type="InterPro" id="IPR023058">
    <property type="entry name" value="PPIase_PpiC_CS"/>
</dbReference>
<keyword evidence="6 11" id="KW-0697">Rotamase</keyword>
<name>A0ABS5CF92_9BACL</name>
<protein>
    <recommendedName>
        <fullName evidence="11">Foldase protein PrsA</fullName>
        <ecNumber evidence="11">5.2.1.8</ecNumber>
    </recommendedName>
</protein>
<evidence type="ECO:0000256" key="5">
    <source>
        <dbReference type="ARBA" id="ARBA00022729"/>
    </source>
</evidence>
<evidence type="ECO:0000259" key="14">
    <source>
        <dbReference type="PROSITE" id="PS50198"/>
    </source>
</evidence>
<dbReference type="Gene3D" id="3.10.50.40">
    <property type="match status" value="1"/>
</dbReference>
<gene>
    <name evidence="11" type="primary">prsA</name>
    <name evidence="15" type="ORF">I8J30_17565</name>
</gene>
<dbReference type="PROSITE" id="PS50198">
    <property type="entry name" value="PPIC_PPIASE_2"/>
    <property type="match status" value="1"/>
</dbReference>
<dbReference type="PANTHER" id="PTHR47245">
    <property type="entry name" value="PEPTIDYLPROLYL ISOMERASE"/>
    <property type="match status" value="1"/>
</dbReference>
<keyword evidence="8" id="KW-0564">Palmitate</keyword>
<evidence type="ECO:0000256" key="1">
    <source>
        <dbReference type="ARBA" id="ARBA00000971"/>
    </source>
</evidence>
<keyword evidence="10" id="KW-0449">Lipoprotein</keyword>
<evidence type="ECO:0000256" key="8">
    <source>
        <dbReference type="ARBA" id="ARBA00023139"/>
    </source>
</evidence>
<reference evidence="15 16" key="1">
    <citation type="submission" date="2021-04" db="EMBL/GenBank/DDBJ databases">
        <title>Paenibacillus sp. DLE-14 whole genome sequence.</title>
        <authorList>
            <person name="Ham Y.J."/>
        </authorList>
    </citation>
    <scope>NUCLEOTIDE SEQUENCE [LARGE SCALE GENOMIC DNA]</scope>
    <source>
        <strain evidence="15 16">DLE-14</strain>
    </source>
</reference>
<dbReference type="InterPro" id="IPR046357">
    <property type="entry name" value="PPIase_dom_sf"/>
</dbReference>
<comment type="subcellular location">
    <subcellularLocation>
        <location evidence="2">Cell membrane</location>
        <topology evidence="2">Lipid-anchor</topology>
    </subcellularLocation>
</comment>
<dbReference type="InterPro" id="IPR000297">
    <property type="entry name" value="PPIase_PpiC"/>
</dbReference>
<feature type="compositionally biased region" description="Low complexity" evidence="12">
    <location>
        <begin position="391"/>
        <end position="407"/>
    </location>
</feature>
<evidence type="ECO:0000256" key="12">
    <source>
        <dbReference type="SAM" id="MobiDB-lite"/>
    </source>
</evidence>
<keyword evidence="13" id="KW-1133">Transmembrane helix</keyword>
<dbReference type="InterPro" id="IPR027304">
    <property type="entry name" value="Trigger_fact/SurA_dom_sf"/>
</dbReference>
<comment type="catalytic activity">
    <reaction evidence="1 11">
        <text>[protein]-peptidylproline (omega=180) = [protein]-peptidylproline (omega=0)</text>
        <dbReference type="Rhea" id="RHEA:16237"/>
        <dbReference type="Rhea" id="RHEA-COMP:10747"/>
        <dbReference type="Rhea" id="RHEA-COMP:10748"/>
        <dbReference type="ChEBI" id="CHEBI:83833"/>
        <dbReference type="ChEBI" id="CHEBI:83834"/>
        <dbReference type="EC" id="5.2.1.8"/>
    </reaction>
</comment>
<keyword evidence="4 11" id="KW-1003">Cell membrane</keyword>
<dbReference type="PANTHER" id="PTHR47245:SF1">
    <property type="entry name" value="FOLDASE PROTEIN PRSA"/>
    <property type="match status" value="1"/>
</dbReference>
<feature type="compositionally biased region" description="Low complexity" evidence="12">
    <location>
        <begin position="74"/>
        <end position="88"/>
    </location>
</feature>
<dbReference type="Proteomes" id="UP000673394">
    <property type="component" value="Unassembled WGS sequence"/>
</dbReference>
<evidence type="ECO:0000256" key="9">
    <source>
        <dbReference type="ARBA" id="ARBA00023235"/>
    </source>
</evidence>
<evidence type="ECO:0000256" key="7">
    <source>
        <dbReference type="ARBA" id="ARBA00023136"/>
    </source>
</evidence>
<dbReference type="SUPFAM" id="SSF109998">
    <property type="entry name" value="Triger factor/SurA peptide-binding domain-like"/>
    <property type="match status" value="1"/>
</dbReference>
<dbReference type="InterPro" id="IPR023059">
    <property type="entry name" value="Foldase_PrsA"/>
</dbReference>
<feature type="transmembrane region" description="Helical" evidence="13">
    <location>
        <begin position="95"/>
        <end position="116"/>
    </location>
</feature>
<feature type="domain" description="PpiC" evidence="14">
    <location>
        <begin position="245"/>
        <end position="335"/>
    </location>
</feature>
<evidence type="ECO:0000256" key="2">
    <source>
        <dbReference type="ARBA" id="ARBA00004193"/>
    </source>
</evidence>
<dbReference type="HAMAP" id="MF_01145">
    <property type="entry name" value="Foldase_PrsA"/>
    <property type="match status" value="1"/>
</dbReference>
<keyword evidence="13" id="KW-0812">Transmembrane</keyword>
<dbReference type="Pfam" id="PF13616">
    <property type="entry name" value="Rotamase_3"/>
    <property type="match status" value="1"/>
</dbReference>
<evidence type="ECO:0000256" key="3">
    <source>
        <dbReference type="ARBA" id="ARBA00006071"/>
    </source>
</evidence>
<keyword evidence="5 11" id="KW-0732">Signal</keyword>
<dbReference type="InterPro" id="IPR050245">
    <property type="entry name" value="PrsA_foldase"/>
</dbReference>
<evidence type="ECO:0000256" key="13">
    <source>
        <dbReference type="SAM" id="Phobius"/>
    </source>
</evidence>
<feature type="region of interest" description="Disordered" evidence="12">
    <location>
        <begin position="382"/>
        <end position="407"/>
    </location>
</feature>
<comment type="function">
    <text evidence="11">Plays a major role in protein secretion by helping the post-translocational extracellular folding of several secreted proteins.</text>
</comment>
<dbReference type="EC" id="5.2.1.8" evidence="11"/>
<evidence type="ECO:0000256" key="10">
    <source>
        <dbReference type="ARBA" id="ARBA00023288"/>
    </source>
</evidence>
<evidence type="ECO:0000256" key="4">
    <source>
        <dbReference type="ARBA" id="ARBA00022475"/>
    </source>
</evidence>
<keyword evidence="7 11" id="KW-0472">Membrane</keyword>
<feature type="region of interest" description="Disordered" evidence="12">
    <location>
        <begin position="26"/>
        <end position="88"/>
    </location>
</feature>
<proteinExistence type="inferred from homology"/>
<dbReference type="Pfam" id="PF13624">
    <property type="entry name" value="SurA_N_3"/>
    <property type="match status" value="1"/>
</dbReference>
<evidence type="ECO:0000256" key="6">
    <source>
        <dbReference type="ARBA" id="ARBA00023110"/>
    </source>
</evidence>
<evidence type="ECO:0000313" key="16">
    <source>
        <dbReference type="Proteomes" id="UP000673394"/>
    </source>
</evidence>